<gene>
    <name evidence="4" type="ORF">ACFSGJ_08330</name>
</gene>
<protein>
    <recommendedName>
        <fullName evidence="2">Biotin transporter</fullName>
    </recommendedName>
</protein>
<sequence>MNRSSTLSAALGGQNTLLSQIMLVLGGSLIMGLSAQVSVPMFPVPMTLQTLAISVIGLTYGSRLAAATMVAYLIEGAMGLPVFAGGGAGAHHLVGPTGGFLMGFIAMAWATGLMVERGFDRGFARLFVAALVPATLLFVPGMFWLYAVTPLSLGGAFDAAVLPFLIGGVVKSAIAALAVAGGWKALSARG</sequence>
<dbReference type="PANTHER" id="PTHR34295:SF1">
    <property type="entry name" value="BIOTIN TRANSPORTER BIOY"/>
    <property type="match status" value="1"/>
</dbReference>
<dbReference type="RefSeq" id="WP_390260667.1">
    <property type="nucleotide sequence ID" value="NZ_JBHUGH010000005.1"/>
</dbReference>
<dbReference type="PIRSF" id="PIRSF016661">
    <property type="entry name" value="BioY"/>
    <property type="match status" value="1"/>
</dbReference>
<dbReference type="InterPro" id="IPR003784">
    <property type="entry name" value="BioY"/>
</dbReference>
<dbReference type="Pfam" id="PF02632">
    <property type="entry name" value="BioY"/>
    <property type="match status" value="1"/>
</dbReference>
<keyword evidence="2" id="KW-1003">Cell membrane</keyword>
<comment type="caution">
    <text evidence="4">The sequence shown here is derived from an EMBL/GenBank/DDBJ whole genome shotgun (WGS) entry which is preliminary data.</text>
</comment>
<feature type="transmembrane region" description="Helical" evidence="3">
    <location>
        <begin position="20"/>
        <end position="39"/>
    </location>
</feature>
<comment type="subcellular location">
    <subcellularLocation>
        <location evidence="2">Cell membrane</location>
        <topology evidence="2">Multi-pass membrane protein</topology>
    </subcellularLocation>
</comment>
<feature type="transmembrane region" description="Helical" evidence="3">
    <location>
        <begin position="94"/>
        <end position="114"/>
    </location>
</feature>
<dbReference type="Proteomes" id="UP001597353">
    <property type="component" value="Unassembled WGS sequence"/>
</dbReference>
<keyword evidence="3" id="KW-1133">Transmembrane helix</keyword>
<dbReference type="Gene3D" id="1.10.1760.20">
    <property type="match status" value="1"/>
</dbReference>
<evidence type="ECO:0000256" key="2">
    <source>
        <dbReference type="PIRNR" id="PIRNR016661"/>
    </source>
</evidence>
<feature type="transmembrane region" description="Helical" evidence="3">
    <location>
        <begin position="51"/>
        <end position="74"/>
    </location>
</feature>
<evidence type="ECO:0000256" key="1">
    <source>
        <dbReference type="ARBA" id="ARBA00010692"/>
    </source>
</evidence>
<keyword evidence="2" id="KW-0813">Transport</keyword>
<feature type="transmembrane region" description="Helical" evidence="3">
    <location>
        <begin position="159"/>
        <end position="183"/>
    </location>
</feature>
<accession>A0ABW4S3M9</accession>
<feature type="transmembrane region" description="Helical" evidence="3">
    <location>
        <begin position="126"/>
        <end position="147"/>
    </location>
</feature>
<keyword evidence="3" id="KW-0812">Transmembrane</keyword>
<reference evidence="5" key="1">
    <citation type="journal article" date="2019" name="Int. J. Syst. Evol. Microbiol.">
        <title>The Global Catalogue of Microorganisms (GCM) 10K type strain sequencing project: providing services to taxonomists for standard genome sequencing and annotation.</title>
        <authorList>
            <consortium name="The Broad Institute Genomics Platform"/>
            <consortium name="The Broad Institute Genome Sequencing Center for Infectious Disease"/>
            <person name="Wu L."/>
            <person name="Ma J."/>
        </authorList>
    </citation>
    <scope>NUCLEOTIDE SEQUENCE [LARGE SCALE GENOMIC DNA]</scope>
    <source>
        <strain evidence="5">CGMCC 4.7242</strain>
    </source>
</reference>
<keyword evidence="2 3" id="KW-0472">Membrane</keyword>
<evidence type="ECO:0000313" key="5">
    <source>
        <dbReference type="Proteomes" id="UP001597353"/>
    </source>
</evidence>
<dbReference type="PANTHER" id="PTHR34295">
    <property type="entry name" value="BIOTIN TRANSPORTER BIOY"/>
    <property type="match status" value="1"/>
</dbReference>
<keyword evidence="5" id="KW-1185">Reference proteome</keyword>
<comment type="similarity">
    <text evidence="1 2">Belongs to the BioY family.</text>
</comment>
<dbReference type="EMBL" id="JBHUGH010000005">
    <property type="protein sequence ID" value="MFD1912220.1"/>
    <property type="molecule type" value="Genomic_DNA"/>
</dbReference>
<evidence type="ECO:0000256" key="3">
    <source>
        <dbReference type="SAM" id="Phobius"/>
    </source>
</evidence>
<organism evidence="4 5">
    <name type="scientific">Halodurantibacterium flavum</name>
    <dbReference type="NCBI Taxonomy" id="1382802"/>
    <lineage>
        <taxon>Bacteria</taxon>
        <taxon>Pseudomonadati</taxon>
        <taxon>Pseudomonadota</taxon>
        <taxon>Alphaproteobacteria</taxon>
        <taxon>Rhodobacterales</taxon>
        <taxon>Paracoccaceae</taxon>
        <taxon>Halodurantibacterium</taxon>
    </lineage>
</organism>
<proteinExistence type="inferred from homology"/>
<evidence type="ECO:0000313" key="4">
    <source>
        <dbReference type="EMBL" id="MFD1912220.1"/>
    </source>
</evidence>
<name>A0ABW4S3M9_9RHOB</name>